<accession>A0A8S5UBL7</accession>
<protein>
    <submittedName>
        <fullName evidence="2">Uncharacterized protein</fullName>
    </submittedName>
</protein>
<evidence type="ECO:0000256" key="1">
    <source>
        <dbReference type="SAM" id="Phobius"/>
    </source>
</evidence>
<keyword evidence="1" id="KW-1133">Transmembrane helix</keyword>
<name>A0A8S5UBL7_9CAUD</name>
<feature type="transmembrane region" description="Helical" evidence="1">
    <location>
        <begin position="12"/>
        <end position="36"/>
    </location>
</feature>
<organism evidence="2">
    <name type="scientific">Podoviridae sp. ctZkC8</name>
    <dbReference type="NCBI Taxonomy" id="2825259"/>
    <lineage>
        <taxon>Viruses</taxon>
        <taxon>Duplodnaviria</taxon>
        <taxon>Heunggongvirae</taxon>
        <taxon>Uroviricota</taxon>
        <taxon>Caudoviricetes</taxon>
    </lineage>
</organism>
<sequence length="50" mass="5948">MITYRWHLCKVSNIICWSICISFNICSWITICSYWSCCSCIYWSISSIIL</sequence>
<keyword evidence="1" id="KW-0472">Membrane</keyword>
<keyword evidence="1" id="KW-0812">Transmembrane</keyword>
<dbReference type="EMBL" id="BK016062">
    <property type="protein sequence ID" value="DAF91852.1"/>
    <property type="molecule type" value="Genomic_DNA"/>
</dbReference>
<proteinExistence type="predicted"/>
<reference evidence="2" key="1">
    <citation type="journal article" date="2021" name="Proc. Natl. Acad. Sci. U.S.A.">
        <title>A Catalog of Tens of Thousands of Viruses from Human Metagenomes Reveals Hidden Associations with Chronic Diseases.</title>
        <authorList>
            <person name="Tisza M.J."/>
            <person name="Buck C.B."/>
        </authorList>
    </citation>
    <scope>NUCLEOTIDE SEQUENCE</scope>
    <source>
        <strain evidence="2">CtZkC8</strain>
    </source>
</reference>
<evidence type="ECO:0000313" key="2">
    <source>
        <dbReference type="EMBL" id="DAF91852.1"/>
    </source>
</evidence>